<dbReference type="PROSITE" id="PS51352">
    <property type="entry name" value="THIOREDOXIN_2"/>
    <property type="match status" value="1"/>
</dbReference>
<dbReference type="Gene3D" id="3.40.30.10">
    <property type="entry name" value="Glutaredoxin"/>
    <property type="match status" value="1"/>
</dbReference>
<dbReference type="Pfam" id="PF00578">
    <property type="entry name" value="AhpC-TSA"/>
    <property type="match status" value="1"/>
</dbReference>
<keyword evidence="3" id="KW-1015">Disulfide bond</keyword>
<reference evidence="6" key="1">
    <citation type="submission" date="2020-10" db="EMBL/GenBank/DDBJ databases">
        <authorList>
            <person name="Gilroy R."/>
        </authorList>
    </citation>
    <scope>NUCLEOTIDE SEQUENCE</scope>
    <source>
        <strain evidence="6">G3-8215</strain>
    </source>
</reference>
<dbReference type="EMBL" id="JADILV010000060">
    <property type="protein sequence ID" value="MBO8484196.1"/>
    <property type="molecule type" value="Genomic_DNA"/>
</dbReference>
<comment type="caution">
    <text evidence="6">The sequence shown here is derived from an EMBL/GenBank/DDBJ whole genome shotgun (WGS) entry which is preliminary data.</text>
</comment>
<comment type="subcellular location">
    <subcellularLocation>
        <location evidence="1">Cell envelope</location>
    </subcellularLocation>
</comment>
<dbReference type="GO" id="GO:0016491">
    <property type="term" value="F:oxidoreductase activity"/>
    <property type="evidence" value="ECO:0007669"/>
    <property type="project" value="InterPro"/>
</dbReference>
<proteinExistence type="predicted"/>
<reference evidence="6" key="2">
    <citation type="journal article" date="2021" name="PeerJ">
        <title>Extensive microbial diversity within the chicken gut microbiome revealed by metagenomics and culture.</title>
        <authorList>
            <person name="Gilroy R."/>
            <person name="Ravi A."/>
            <person name="Getino M."/>
            <person name="Pursley I."/>
            <person name="Horton D.L."/>
            <person name="Alikhan N.F."/>
            <person name="Baker D."/>
            <person name="Gharbi K."/>
            <person name="Hall N."/>
            <person name="Watson M."/>
            <person name="Adriaenssens E.M."/>
            <person name="Foster-Nyarko E."/>
            <person name="Jarju S."/>
            <person name="Secka A."/>
            <person name="Antonio M."/>
            <person name="Oren A."/>
            <person name="Chaudhuri R.R."/>
            <person name="La Ragione R."/>
            <person name="Hildebrand F."/>
            <person name="Pallen M.J."/>
        </authorList>
    </citation>
    <scope>NUCLEOTIDE SEQUENCE</scope>
    <source>
        <strain evidence="6">G3-8215</strain>
    </source>
</reference>
<name>A0A940IIX3_9BACT</name>
<dbReference type="AlphaFoldDB" id="A0A940IIX3"/>
<dbReference type="GO" id="GO:0017004">
    <property type="term" value="P:cytochrome complex assembly"/>
    <property type="evidence" value="ECO:0007669"/>
    <property type="project" value="UniProtKB-KW"/>
</dbReference>
<dbReference type="CDD" id="cd02966">
    <property type="entry name" value="TlpA_like_family"/>
    <property type="match status" value="1"/>
</dbReference>
<dbReference type="PANTHER" id="PTHR42852">
    <property type="entry name" value="THIOL:DISULFIDE INTERCHANGE PROTEIN DSBE"/>
    <property type="match status" value="1"/>
</dbReference>
<dbReference type="PANTHER" id="PTHR42852:SF6">
    <property type="entry name" value="THIOL:DISULFIDE INTERCHANGE PROTEIN DSBE"/>
    <property type="match status" value="1"/>
</dbReference>
<evidence type="ECO:0000256" key="4">
    <source>
        <dbReference type="ARBA" id="ARBA00023284"/>
    </source>
</evidence>
<dbReference type="GO" id="GO:0030313">
    <property type="term" value="C:cell envelope"/>
    <property type="evidence" value="ECO:0007669"/>
    <property type="project" value="UniProtKB-SubCell"/>
</dbReference>
<sequence length="199" mass="22052">MSYTPIDEAKKDYDAYSPEVKESYYGKASAELLSRLEAIAVGRQAPDFTLSLTDGTTVSKDDFKGKYLLIYHWGMCPGSMQIDPEVRALYGKYNGKGLSVIGLTESIDEFRNFAEGIPEGSSSLSIGIDDLKARVTEMLNHPWKEAETGHPENQKTADTFMISGLPYFLFIGPDGTILAKDFQPAFYHAKETLQKTVGK</sequence>
<dbReference type="SUPFAM" id="SSF52833">
    <property type="entry name" value="Thioredoxin-like"/>
    <property type="match status" value="1"/>
</dbReference>
<protein>
    <submittedName>
        <fullName evidence="6">TlpA family protein disulfide reductase</fullName>
    </submittedName>
</protein>
<dbReference type="InterPro" id="IPR036249">
    <property type="entry name" value="Thioredoxin-like_sf"/>
</dbReference>
<evidence type="ECO:0000256" key="2">
    <source>
        <dbReference type="ARBA" id="ARBA00022748"/>
    </source>
</evidence>
<dbReference type="InterPro" id="IPR000866">
    <property type="entry name" value="AhpC/TSA"/>
</dbReference>
<evidence type="ECO:0000313" key="7">
    <source>
        <dbReference type="Proteomes" id="UP000725002"/>
    </source>
</evidence>
<accession>A0A940IIX3</accession>
<feature type="domain" description="Thioredoxin" evidence="5">
    <location>
        <begin position="39"/>
        <end position="199"/>
    </location>
</feature>
<keyword evidence="2" id="KW-0201">Cytochrome c-type biogenesis</keyword>
<keyword evidence="4" id="KW-0676">Redox-active center</keyword>
<gene>
    <name evidence="6" type="ORF">IAB75_08815</name>
</gene>
<evidence type="ECO:0000259" key="5">
    <source>
        <dbReference type="PROSITE" id="PS51352"/>
    </source>
</evidence>
<dbReference type="InterPro" id="IPR050553">
    <property type="entry name" value="Thioredoxin_ResA/DsbE_sf"/>
</dbReference>
<dbReference type="GO" id="GO:0016209">
    <property type="term" value="F:antioxidant activity"/>
    <property type="evidence" value="ECO:0007669"/>
    <property type="project" value="InterPro"/>
</dbReference>
<dbReference type="Proteomes" id="UP000725002">
    <property type="component" value="Unassembled WGS sequence"/>
</dbReference>
<evidence type="ECO:0000313" key="6">
    <source>
        <dbReference type="EMBL" id="MBO8484196.1"/>
    </source>
</evidence>
<dbReference type="InterPro" id="IPR013766">
    <property type="entry name" value="Thioredoxin_domain"/>
</dbReference>
<evidence type="ECO:0000256" key="1">
    <source>
        <dbReference type="ARBA" id="ARBA00004196"/>
    </source>
</evidence>
<evidence type="ECO:0000256" key="3">
    <source>
        <dbReference type="ARBA" id="ARBA00023157"/>
    </source>
</evidence>
<organism evidence="6 7">
    <name type="scientific">Candidatus Cryptobacteroides avicola</name>
    <dbReference type="NCBI Taxonomy" id="2840757"/>
    <lineage>
        <taxon>Bacteria</taxon>
        <taxon>Pseudomonadati</taxon>
        <taxon>Bacteroidota</taxon>
        <taxon>Bacteroidia</taxon>
        <taxon>Bacteroidales</taxon>
        <taxon>Candidatus Cryptobacteroides</taxon>
    </lineage>
</organism>